<organism evidence="3 4">
    <name type="scientific">Bisgaardia hudsonensis</name>
    <dbReference type="NCBI Taxonomy" id="109472"/>
    <lineage>
        <taxon>Bacteria</taxon>
        <taxon>Pseudomonadati</taxon>
        <taxon>Pseudomonadota</taxon>
        <taxon>Gammaproteobacteria</taxon>
        <taxon>Pasteurellales</taxon>
        <taxon>Pasteurellaceae</taxon>
        <taxon>Bisgaardia</taxon>
    </lineage>
</organism>
<keyword evidence="4" id="KW-1185">Reference proteome</keyword>
<dbReference type="Pfam" id="PF09002">
    <property type="entry name" value="Card1_endonuc"/>
    <property type="match status" value="1"/>
</dbReference>
<dbReference type="RefSeq" id="WP_132022578.1">
    <property type="nucleotide sequence ID" value="NZ_CP016605.1"/>
</dbReference>
<dbReference type="InterPro" id="IPR056339">
    <property type="entry name" value="CARF_Card1"/>
</dbReference>
<dbReference type="EMBL" id="SLXI01000002">
    <property type="protein sequence ID" value="TCP13234.1"/>
    <property type="molecule type" value="Genomic_DNA"/>
</dbReference>
<dbReference type="OrthoDB" id="8477283at2"/>
<evidence type="ECO:0000259" key="1">
    <source>
        <dbReference type="Pfam" id="PF09002"/>
    </source>
</evidence>
<dbReference type="GO" id="GO:0003676">
    <property type="term" value="F:nucleic acid binding"/>
    <property type="evidence" value="ECO:0007669"/>
    <property type="project" value="InterPro"/>
</dbReference>
<gene>
    <name evidence="3" type="ORF">EV697_102107</name>
</gene>
<protein>
    <submittedName>
        <fullName evidence="3">Uncharacterized protein DUF1887</fullName>
    </submittedName>
</protein>
<dbReference type="Gene3D" id="3.40.50.10770">
    <property type="entry name" value="Hypothetical protein VC1899 like domain (Restriction endonuclease-like)"/>
    <property type="match status" value="1"/>
</dbReference>
<dbReference type="InterPro" id="IPR011335">
    <property type="entry name" value="Restrct_endonuc-II-like"/>
</dbReference>
<dbReference type="Gene3D" id="1.10.10.680">
    <property type="entry name" value="Hypothetical protein VC1899 (Restriction endonuclease-like)"/>
    <property type="match status" value="1"/>
</dbReference>
<proteinExistence type="predicted"/>
<reference evidence="3 4" key="1">
    <citation type="submission" date="2019-03" db="EMBL/GenBank/DDBJ databases">
        <title>Genomic Encyclopedia of Type Strains, Phase IV (KMG-IV): sequencing the most valuable type-strain genomes for metagenomic binning, comparative biology and taxonomic classification.</title>
        <authorList>
            <person name="Goeker M."/>
        </authorList>
    </citation>
    <scope>NUCLEOTIDE SEQUENCE [LARGE SCALE GENOMIC DNA]</scope>
    <source>
        <strain evidence="3 4">DSM 28231</strain>
    </source>
</reference>
<feature type="domain" description="Card1 endonuclease" evidence="1">
    <location>
        <begin position="248"/>
        <end position="393"/>
    </location>
</feature>
<dbReference type="Gene3D" id="3.40.1350.10">
    <property type="match status" value="1"/>
</dbReference>
<dbReference type="SUPFAM" id="SSF52980">
    <property type="entry name" value="Restriction endonuclease-like"/>
    <property type="match status" value="1"/>
</dbReference>
<evidence type="ECO:0000259" key="2">
    <source>
        <dbReference type="Pfam" id="PF23400"/>
    </source>
</evidence>
<dbReference type="CDD" id="cd22364">
    <property type="entry name" value="VC1899-like"/>
    <property type="match status" value="1"/>
</dbReference>
<dbReference type="InterPro" id="IPR015093">
    <property type="entry name" value="Card1_endonucl_dom"/>
</dbReference>
<name>A0A4R2N145_9PAST</name>
<sequence>MKFDIHFCLVSDQAAANLLPILDNNFKPKEAIFLVSKSREKKAEYLKSAFKDKGITVIIEYLENEFNLDLLEKNFLTIIEKYKEKNIALNATGGTKLMSIIGVKIFDAIKKPIFYLNTSNNEIIFVSKENNQYRSEKLQTRNDLEIYFSSYGFKINRSTSKEKVQINIPEIECFIQEYKKYKELIPKLNSYASKVKNNKKENKYKVKINEQDEKINDIEKLLVKLNKNNLIEYNQDKIINFKNDQIISFIKGGWLELYIYDKTKSLLNSDNIEEIEKIIDCNITIKYPEYNKDEEEDHSDNLGKKNEFDIVFITKNCLHIIECKTGKIKGDTADKILYKLHALKNYGGLMTKTCLVTYSEVSQVVKNKADHLRIKIIQGNEINNLENELQKWIGLK</sequence>
<dbReference type="Proteomes" id="UP000294841">
    <property type="component" value="Unassembled WGS sequence"/>
</dbReference>
<dbReference type="Pfam" id="PF23400">
    <property type="entry name" value="CARF_Card1"/>
    <property type="match status" value="1"/>
</dbReference>
<dbReference type="InterPro" id="IPR011856">
    <property type="entry name" value="tRNA_endonuc-like_dom_sf"/>
</dbReference>
<comment type="caution">
    <text evidence="3">The sequence shown here is derived from an EMBL/GenBank/DDBJ whole genome shotgun (WGS) entry which is preliminary data.</text>
</comment>
<accession>A0A4R2N145</accession>
<dbReference type="AlphaFoldDB" id="A0A4R2N145"/>
<evidence type="ECO:0000313" key="4">
    <source>
        <dbReference type="Proteomes" id="UP000294841"/>
    </source>
</evidence>
<feature type="domain" description="Card1 CARF" evidence="2">
    <location>
        <begin position="5"/>
        <end position="134"/>
    </location>
</feature>
<evidence type="ECO:0000313" key="3">
    <source>
        <dbReference type="EMBL" id="TCP13234.1"/>
    </source>
</evidence>